<accession>A0A4Y2DIJ8</accession>
<organism evidence="1 2">
    <name type="scientific">Araneus ventricosus</name>
    <name type="common">Orbweaver spider</name>
    <name type="synonym">Epeira ventricosa</name>
    <dbReference type="NCBI Taxonomy" id="182803"/>
    <lineage>
        <taxon>Eukaryota</taxon>
        <taxon>Metazoa</taxon>
        <taxon>Ecdysozoa</taxon>
        <taxon>Arthropoda</taxon>
        <taxon>Chelicerata</taxon>
        <taxon>Arachnida</taxon>
        <taxon>Araneae</taxon>
        <taxon>Araneomorphae</taxon>
        <taxon>Entelegynae</taxon>
        <taxon>Araneoidea</taxon>
        <taxon>Araneidae</taxon>
        <taxon>Araneus</taxon>
    </lineage>
</organism>
<gene>
    <name evidence="1" type="ORF">AVEN_260126_1</name>
</gene>
<reference evidence="1 2" key="1">
    <citation type="journal article" date="2019" name="Sci. Rep.">
        <title>Orb-weaving spider Araneus ventricosus genome elucidates the spidroin gene catalogue.</title>
        <authorList>
            <person name="Kono N."/>
            <person name="Nakamura H."/>
            <person name="Ohtoshi R."/>
            <person name="Moran D.A.P."/>
            <person name="Shinohara A."/>
            <person name="Yoshida Y."/>
            <person name="Fujiwara M."/>
            <person name="Mori M."/>
            <person name="Tomita M."/>
            <person name="Arakawa K."/>
        </authorList>
    </citation>
    <scope>NUCLEOTIDE SEQUENCE [LARGE SCALE GENOMIC DNA]</scope>
</reference>
<protein>
    <submittedName>
        <fullName evidence="1">Uncharacterized protein</fullName>
    </submittedName>
</protein>
<dbReference type="AlphaFoldDB" id="A0A4Y2DIJ8"/>
<keyword evidence="2" id="KW-1185">Reference proteome</keyword>
<name>A0A4Y2DIJ8_ARAVE</name>
<proteinExistence type="predicted"/>
<evidence type="ECO:0000313" key="2">
    <source>
        <dbReference type="Proteomes" id="UP000499080"/>
    </source>
</evidence>
<comment type="caution">
    <text evidence="1">The sequence shown here is derived from an EMBL/GenBank/DDBJ whole genome shotgun (WGS) entry which is preliminary data.</text>
</comment>
<sequence>MLVGRLSPRSSSPGLTLFLGRPCQCGYFCTVPARGQLNKKMDALSSRTTRKPKKTPVGKPEGEAIQELFWDGSRILNCIQMMRQTTEPALPSAEYHIIPAEVRSAPMDLTITIPVYTVYIWWSRASKPRPPYPEADSLPLEHRGLRELRSNVNKSSHFAEEAERG</sequence>
<dbReference type="Proteomes" id="UP000499080">
    <property type="component" value="Unassembled WGS sequence"/>
</dbReference>
<dbReference type="EMBL" id="BGPR01000364">
    <property type="protein sequence ID" value="GBM15848.1"/>
    <property type="molecule type" value="Genomic_DNA"/>
</dbReference>
<evidence type="ECO:0000313" key="1">
    <source>
        <dbReference type="EMBL" id="GBM15848.1"/>
    </source>
</evidence>